<keyword evidence="3" id="KW-1185">Reference proteome</keyword>
<evidence type="ECO:0000256" key="1">
    <source>
        <dbReference type="SAM" id="MobiDB-lite"/>
    </source>
</evidence>
<dbReference type="AlphaFoldDB" id="A0A9Q1J4J2"/>
<dbReference type="EMBL" id="JAINUF010000003">
    <property type="protein sequence ID" value="KAJ8369300.1"/>
    <property type="molecule type" value="Genomic_DNA"/>
</dbReference>
<organism evidence="2 3">
    <name type="scientific">Synaphobranchus kaupii</name>
    <name type="common">Kaup's arrowtooth eel</name>
    <dbReference type="NCBI Taxonomy" id="118154"/>
    <lineage>
        <taxon>Eukaryota</taxon>
        <taxon>Metazoa</taxon>
        <taxon>Chordata</taxon>
        <taxon>Craniata</taxon>
        <taxon>Vertebrata</taxon>
        <taxon>Euteleostomi</taxon>
        <taxon>Actinopterygii</taxon>
        <taxon>Neopterygii</taxon>
        <taxon>Teleostei</taxon>
        <taxon>Anguilliformes</taxon>
        <taxon>Synaphobranchidae</taxon>
        <taxon>Synaphobranchus</taxon>
    </lineage>
</organism>
<dbReference type="Proteomes" id="UP001152622">
    <property type="component" value="Chromosome 3"/>
</dbReference>
<sequence length="98" mass="10892">MLSSVKMESHEIPEWNAFYNEASEMYPSPAAMNSSLSAMNSINSYINLNPNWLIWNEHRATPVGLSAVALWPPWGGEHQPHEPLPPLPRPSTLALSPS</sequence>
<proteinExistence type="predicted"/>
<gene>
    <name evidence="2" type="ORF">SKAU_G00093280</name>
</gene>
<accession>A0A9Q1J4J2</accession>
<feature type="region of interest" description="Disordered" evidence="1">
    <location>
        <begin position="79"/>
        <end position="98"/>
    </location>
</feature>
<comment type="caution">
    <text evidence="2">The sequence shown here is derived from an EMBL/GenBank/DDBJ whole genome shotgun (WGS) entry which is preliminary data.</text>
</comment>
<name>A0A9Q1J4J2_SYNKA</name>
<reference evidence="2" key="1">
    <citation type="journal article" date="2023" name="Science">
        <title>Genome structures resolve the early diversification of teleost fishes.</title>
        <authorList>
            <person name="Parey E."/>
            <person name="Louis A."/>
            <person name="Montfort J."/>
            <person name="Bouchez O."/>
            <person name="Roques C."/>
            <person name="Iampietro C."/>
            <person name="Lluch J."/>
            <person name="Castinel A."/>
            <person name="Donnadieu C."/>
            <person name="Desvignes T."/>
            <person name="Floi Bucao C."/>
            <person name="Jouanno E."/>
            <person name="Wen M."/>
            <person name="Mejri S."/>
            <person name="Dirks R."/>
            <person name="Jansen H."/>
            <person name="Henkel C."/>
            <person name="Chen W.J."/>
            <person name="Zahm M."/>
            <person name="Cabau C."/>
            <person name="Klopp C."/>
            <person name="Thompson A.W."/>
            <person name="Robinson-Rechavi M."/>
            <person name="Braasch I."/>
            <person name="Lecointre G."/>
            <person name="Bobe J."/>
            <person name="Postlethwait J.H."/>
            <person name="Berthelot C."/>
            <person name="Roest Crollius H."/>
            <person name="Guiguen Y."/>
        </authorList>
    </citation>
    <scope>NUCLEOTIDE SEQUENCE</scope>
    <source>
        <strain evidence="2">WJC10195</strain>
    </source>
</reference>
<evidence type="ECO:0000313" key="2">
    <source>
        <dbReference type="EMBL" id="KAJ8369300.1"/>
    </source>
</evidence>
<protein>
    <submittedName>
        <fullName evidence="2">Uncharacterized protein</fullName>
    </submittedName>
</protein>
<evidence type="ECO:0000313" key="3">
    <source>
        <dbReference type="Proteomes" id="UP001152622"/>
    </source>
</evidence>